<reference evidence="2 3" key="1">
    <citation type="submission" date="2020-04" db="EMBL/GenBank/DDBJ databases">
        <authorList>
            <person name="Laetsch R D."/>
            <person name="Stevens L."/>
            <person name="Kumar S."/>
            <person name="Blaxter L. M."/>
        </authorList>
    </citation>
    <scope>NUCLEOTIDE SEQUENCE [LARGE SCALE GENOMIC DNA]</scope>
</reference>
<feature type="region of interest" description="Disordered" evidence="1">
    <location>
        <begin position="256"/>
        <end position="304"/>
    </location>
</feature>
<feature type="compositionally biased region" description="Acidic residues" evidence="1">
    <location>
        <begin position="224"/>
        <end position="233"/>
    </location>
</feature>
<feature type="compositionally biased region" description="Polar residues" evidence="1">
    <location>
        <begin position="290"/>
        <end position="304"/>
    </location>
</feature>
<evidence type="ECO:0000256" key="1">
    <source>
        <dbReference type="SAM" id="MobiDB-lite"/>
    </source>
</evidence>
<evidence type="ECO:0000313" key="3">
    <source>
        <dbReference type="Proteomes" id="UP000494206"/>
    </source>
</evidence>
<keyword evidence="3" id="KW-1185">Reference proteome</keyword>
<comment type="caution">
    <text evidence="2">The sequence shown here is derived from an EMBL/GenBank/DDBJ whole genome shotgun (WGS) entry which is preliminary data.</text>
</comment>
<evidence type="ECO:0000313" key="2">
    <source>
        <dbReference type="EMBL" id="CAB3410613.1"/>
    </source>
</evidence>
<accession>A0A8S1FDR6</accession>
<feature type="region of interest" description="Disordered" evidence="1">
    <location>
        <begin position="183"/>
        <end position="236"/>
    </location>
</feature>
<protein>
    <submittedName>
        <fullName evidence="2">Uncharacterized protein</fullName>
    </submittedName>
</protein>
<feature type="compositionally biased region" description="Basic and acidic residues" evidence="1">
    <location>
        <begin position="183"/>
        <end position="214"/>
    </location>
</feature>
<gene>
    <name evidence="2" type="ORF">CBOVIS_LOCUS12116</name>
</gene>
<sequence length="622" mass="72616">MGTRRHFSYSTQKSNQEPAFKRWKTRFSAGGANRTNVHNIIRDLSYEHLGEAPIRSHRLPYDRYSYKKDAAGERVYSPSHYYDEKGRPLQRVGLFRNSKHSDLVLPNVNEEVLRNVGTKKKSIRNRVRQVVQEMAGIPAEPAFQRFVNPTSHRRLFDVSPVARYTNPHQNVLYDSGYEPRYENTRYEKYRPSNDEYYESQRVREDDEYMDDRRGYQRRSTPRTEEDDSDDDDGELRRRRDRRNRRIEADERKRRRRRNVFDNKSPARDLLSVASPMGIRRSLESKRRHQSYPNQRNVDSAATNSDYEEESAIPMPNKVGLSNSDLDQYFERRQKFGRKREKKYIIDEANESWRKALGFMNDRNGDGMLIVRRMGASLPMLPLREDSQKCYSKVASLLIRKSIKNAADREKSLTTARSKPSVEQKSASKIYNELVDMSTILAAGGDFEPKSTPSASHKSIFHDISKIRNPQRFLGDDCSKFEANSVIFKRSNDVIRSSEFDLMPSSIRNTELNDSEDLIDPKIGRDYTEENIEKGASLLTFIDSPDVGCLKSNFEFEMSPEPSKDDPFGFEKPIFEYENPFPDETPPNSALGDDPTFRRMFNNAYKEHQTRKKLANPFYDDEF</sequence>
<dbReference type="EMBL" id="CADEPM010000011">
    <property type="protein sequence ID" value="CAB3410613.1"/>
    <property type="molecule type" value="Genomic_DNA"/>
</dbReference>
<name>A0A8S1FDR6_9PELO</name>
<dbReference type="AlphaFoldDB" id="A0A8S1FDR6"/>
<dbReference type="OrthoDB" id="5847368at2759"/>
<proteinExistence type="predicted"/>
<organism evidence="2 3">
    <name type="scientific">Caenorhabditis bovis</name>
    <dbReference type="NCBI Taxonomy" id="2654633"/>
    <lineage>
        <taxon>Eukaryota</taxon>
        <taxon>Metazoa</taxon>
        <taxon>Ecdysozoa</taxon>
        <taxon>Nematoda</taxon>
        <taxon>Chromadorea</taxon>
        <taxon>Rhabditida</taxon>
        <taxon>Rhabditina</taxon>
        <taxon>Rhabditomorpha</taxon>
        <taxon>Rhabditoidea</taxon>
        <taxon>Rhabditidae</taxon>
        <taxon>Peloderinae</taxon>
        <taxon>Caenorhabditis</taxon>
    </lineage>
</organism>
<dbReference type="Proteomes" id="UP000494206">
    <property type="component" value="Unassembled WGS sequence"/>
</dbReference>